<reference evidence="2 3" key="1">
    <citation type="submission" date="2020-06" db="EMBL/GenBank/DDBJ databases">
        <authorList>
            <person name="Persinger R.D."/>
            <person name="Temple L."/>
        </authorList>
    </citation>
    <scope>NUCLEOTIDE SEQUENCE [LARGE SCALE GENOMIC DNA]</scope>
</reference>
<protein>
    <submittedName>
        <fullName evidence="2">Holin</fullName>
    </submittedName>
</protein>
<proteinExistence type="predicted"/>
<feature type="transmembrane region" description="Helical" evidence="1">
    <location>
        <begin position="65"/>
        <end position="88"/>
    </location>
</feature>
<organism evidence="2 3">
    <name type="scientific">Pseudomonas phage Persinger</name>
    <dbReference type="NCBI Taxonomy" id="2749430"/>
    <lineage>
        <taxon>Viruses</taxon>
        <taxon>Duplodnaviria</taxon>
        <taxon>Heunggongvirae</taxon>
        <taxon>Uroviricota</taxon>
        <taxon>Caudoviricetes</taxon>
        <taxon>Harrisonburgvirus</taxon>
        <taxon>Harrisonburgvirus persinger</taxon>
    </lineage>
</organism>
<sequence>MDFLERLLNTDKAIIAGFIGALVALKFQEELSGWGGRAWFVCTGVACAYWGTPWAISAYSIDPGLAGSVGFLLGAFGGSLLAAGFRAIKNLDLISLVKAKIGKTGGGE</sequence>
<feature type="transmembrane region" description="Helical" evidence="1">
    <location>
        <begin position="39"/>
        <end position="59"/>
    </location>
</feature>
<dbReference type="KEGG" id="vg:63642512"/>
<keyword evidence="3" id="KW-1185">Reference proteome</keyword>
<dbReference type="RefSeq" id="YP_010038040.1">
    <property type="nucleotide sequence ID" value="NC_054149.1"/>
</dbReference>
<name>A0A7D7IC14_9CAUD</name>
<dbReference type="GeneID" id="63642512"/>
<dbReference type="EMBL" id="MT613935">
    <property type="protein sequence ID" value="QMP19223.1"/>
    <property type="molecule type" value="Genomic_DNA"/>
</dbReference>
<accession>A0A7D7IC14</accession>
<evidence type="ECO:0000313" key="2">
    <source>
        <dbReference type="EMBL" id="QMP19223.1"/>
    </source>
</evidence>
<keyword evidence="1" id="KW-0812">Transmembrane</keyword>
<evidence type="ECO:0000256" key="1">
    <source>
        <dbReference type="SAM" id="Phobius"/>
    </source>
</evidence>
<dbReference type="Proteomes" id="UP000514744">
    <property type="component" value="Segment"/>
</dbReference>
<keyword evidence="1" id="KW-0472">Membrane</keyword>
<keyword evidence="1" id="KW-1133">Transmembrane helix</keyword>
<evidence type="ECO:0000313" key="3">
    <source>
        <dbReference type="Proteomes" id="UP000514744"/>
    </source>
</evidence>